<reference evidence="2 3" key="1">
    <citation type="submission" date="2019-05" db="EMBL/GenBank/DDBJ databases">
        <title>Another draft genome of Portunus trituberculatus and its Hox gene families provides insights of decapod evolution.</title>
        <authorList>
            <person name="Jeong J.-H."/>
            <person name="Song I."/>
            <person name="Kim S."/>
            <person name="Choi T."/>
            <person name="Kim D."/>
            <person name="Ryu S."/>
            <person name="Kim W."/>
        </authorList>
    </citation>
    <scope>NUCLEOTIDE SEQUENCE [LARGE SCALE GENOMIC DNA]</scope>
    <source>
        <tissue evidence="2">Muscle</tissue>
    </source>
</reference>
<evidence type="ECO:0000256" key="1">
    <source>
        <dbReference type="SAM" id="MobiDB-lite"/>
    </source>
</evidence>
<evidence type="ECO:0000313" key="3">
    <source>
        <dbReference type="Proteomes" id="UP000324222"/>
    </source>
</evidence>
<name>A0A5B7HA44_PORTR</name>
<gene>
    <name evidence="2" type="ORF">E2C01_063800</name>
</gene>
<dbReference type="AlphaFoldDB" id="A0A5B7HA44"/>
<protein>
    <submittedName>
        <fullName evidence="2">Uncharacterized protein</fullName>
    </submittedName>
</protein>
<dbReference type="Proteomes" id="UP000324222">
    <property type="component" value="Unassembled WGS sequence"/>
</dbReference>
<feature type="region of interest" description="Disordered" evidence="1">
    <location>
        <begin position="1"/>
        <end position="42"/>
    </location>
</feature>
<evidence type="ECO:0000313" key="2">
    <source>
        <dbReference type="EMBL" id="MPC69571.1"/>
    </source>
</evidence>
<feature type="compositionally biased region" description="Low complexity" evidence="1">
    <location>
        <begin position="55"/>
        <end position="75"/>
    </location>
</feature>
<proteinExistence type="predicted"/>
<keyword evidence="3" id="KW-1185">Reference proteome</keyword>
<organism evidence="2 3">
    <name type="scientific">Portunus trituberculatus</name>
    <name type="common">Swimming crab</name>
    <name type="synonym">Neptunus trituberculatus</name>
    <dbReference type="NCBI Taxonomy" id="210409"/>
    <lineage>
        <taxon>Eukaryota</taxon>
        <taxon>Metazoa</taxon>
        <taxon>Ecdysozoa</taxon>
        <taxon>Arthropoda</taxon>
        <taxon>Crustacea</taxon>
        <taxon>Multicrustacea</taxon>
        <taxon>Malacostraca</taxon>
        <taxon>Eumalacostraca</taxon>
        <taxon>Eucarida</taxon>
        <taxon>Decapoda</taxon>
        <taxon>Pleocyemata</taxon>
        <taxon>Brachyura</taxon>
        <taxon>Eubrachyura</taxon>
        <taxon>Portunoidea</taxon>
        <taxon>Portunidae</taxon>
        <taxon>Portuninae</taxon>
        <taxon>Portunus</taxon>
    </lineage>
</organism>
<sequence length="92" mass="9812">MNRVKHGEAGTQRDGAASLRTEVKSSAAHGDSCWGTRTANNSDYNVASFPLIRISTTSSPTSSSSSSSSASSSPTDHTRHSPHWTIPRPLER</sequence>
<dbReference type="EMBL" id="VSRR010029650">
    <property type="protein sequence ID" value="MPC69571.1"/>
    <property type="molecule type" value="Genomic_DNA"/>
</dbReference>
<feature type="region of interest" description="Disordered" evidence="1">
    <location>
        <begin position="55"/>
        <end position="92"/>
    </location>
</feature>
<accession>A0A5B7HA44</accession>
<comment type="caution">
    <text evidence="2">The sequence shown here is derived from an EMBL/GenBank/DDBJ whole genome shotgun (WGS) entry which is preliminary data.</text>
</comment>